<sequence length="316" mass="35791">MSKEPVIDPFLQTLQGASPSQSNMAQRYVRLFPILLGTSSRPVCSNIPASALTTLRCATTSTKTKDIDLLNNPFYRKYAAKIEQLKKTNPAEYEKRIALLKQANDAKTSNEGTNRDDQSNSTTNFEKHQNNKTVTQKSKKLDDVIKLDMVMGLPAEEIRKIWIERYANKDAVCAVISSQSYCVIRTICEKFPVFVYPLSRKDRYEMFVGQFQDNDIHFTSLINYQRHKEHAPSQLTLNHFTELEADKGIVLMSGQVIDDTLSVTDAQMLAYLVQHFCTEHPKLIRDFNISPQNFDINSVISALDSVLLSKAGSLNQ</sequence>
<dbReference type="Pfam" id="PF06644">
    <property type="entry name" value="ATP11"/>
    <property type="match status" value="1"/>
</dbReference>
<dbReference type="GO" id="GO:0033615">
    <property type="term" value="P:mitochondrial proton-transporting ATP synthase complex assembly"/>
    <property type="evidence" value="ECO:0007669"/>
    <property type="project" value="TreeGrafter"/>
</dbReference>
<feature type="region of interest" description="Disordered" evidence="5">
    <location>
        <begin position="104"/>
        <end position="136"/>
    </location>
</feature>
<dbReference type="PANTHER" id="PTHR13126:SF0">
    <property type="entry name" value="ATP SYNTHASE MITOCHONDRIAL F1 COMPLEX ASSEMBLY FACTOR 1"/>
    <property type="match status" value="1"/>
</dbReference>
<keyword evidence="4" id="KW-0496">Mitochondrion</keyword>
<evidence type="ECO:0000313" key="7">
    <source>
        <dbReference type="Proteomes" id="UP000007875"/>
    </source>
</evidence>
<comment type="subcellular location">
    <subcellularLocation>
        <location evidence="1">Mitochondrion</location>
    </subcellularLocation>
</comment>
<dbReference type="GeneTree" id="ENSGT00390000012765"/>
<evidence type="ECO:0000256" key="5">
    <source>
        <dbReference type="SAM" id="MobiDB-lite"/>
    </source>
</evidence>
<protein>
    <recommendedName>
        <fullName evidence="8">ATP synthase mitochondrial F1 complex assembly factor 1</fullName>
    </recommendedName>
</protein>
<name>H2YQP8_CIOSA</name>
<evidence type="ECO:0000256" key="1">
    <source>
        <dbReference type="ARBA" id="ARBA00004173"/>
    </source>
</evidence>
<comment type="similarity">
    <text evidence="2">Belongs to the ATP11 family.</text>
</comment>
<dbReference type="Ensembl" id="ENSCSAVT00000007756.1">
    <property type="protein sequence ID" value="ENSCSAVP00000007656.1"/>
    <property type="gene ID" value="ENSCSAVG00000004576.1"/>
</dbReference>
<organism evidence="6 7">
    <name type="scientific">Ciona savignyi</name>
    <name type="common">Pacific transparent sea squirt</name>
    <dbReference type="NCBI Taxonomy" id="51511"/>
    <lineage>
        <taxon>Eukaryota</taxon>
        <taxon>Metazoa</taxon>
        <taxon>Chordata</taxon>
        <taxon>Tunicata</taxon>
        <taxon>Ascidiacea</taxon>
        <taxon>Phlebobranchia</taxon>
        <taxon>Cionidae</taxon>
        <taxon>Ciona</taxon>
    </lineage>
</organism>
<evidence type="ECO:0000256" key="4">
    <source>
        <dbReference type="ARBA" id="ARBA00023128"/>
    </source>
</evidence>
<dbReference type="InParanoid" id="H2YQP8"/>
<reference evidence="6" key="3">
    <citation type="submission" date="2025-09" db="UniProtKB">
        <authorList>
            <consortium name="Ensembl"/>
        </authorList>
    </citation>
    <scope>IDENTIFICATION</scope>
</reference>
<evidence type="ECO:0008006" key="8">
    <source>
        <dbReference type="Google" id="ProtNLM"/>
    </source>
</evidence>
<dbReference type="GO" id="GO:0005739">
    <property type="term" value="C:mitochondrion"/>
    <property type="evidence" value="ECO:0007669"/>
    <property type="project" value="UniProtKB-SubCell"/>
</dbReference>
<accession>H2YQP8</accession>
<keyword evidence="7" id="KW-1185">Reference proteome</keyword>
<dbReference type="OMA" id="MFYYKTD"/>
<evidence type="ECO:0000313" key="6">
    <source>
        <dbReference type="Ensembl" id="ENSCSAVP00000007656.1"/>
    </source>
</evidence>
<keyword evidence="3" id="KW-0809">Transit peptide</keyword>
<reference evidence="6" key="2">
    <citation type="submission" date="2025-08" db="UniProtKB">
        <authorList>
            <consortium name="Ensembl"/>
        </authorList>
    </citation>
    <scope>IDENTIFICATION</scope>
</reference>
<reference evidence="7" key="1">
    <citation type="submission" date="2003-08" db="EMBL/GenBank/DDBJ databases">
        <authorList>
            <person name="Birren B."/>
            <person name="Nusbaum C."/>
            <person name="Abebe A."/>
            <person name="Abouelleil A."/>
            <person name="Adekoya E."/>
            <person name="Ait-zahra M."/>
            <person name="Allen N."/>
            <person name="Allen T."/>
            <person name="An P."/>
            <person name="Anderson M."/>
            <person name="Anderson S."/>
            <person name="Arachchi H."/>
            <person name="Armbruster J."/>
            <person name="Bachantsang P."/>
            <person name="Baldwin J."/>
            <person name="Barry A."/>
            <person name="Bayul T."/>
            <person name="Blitshsteyn B."/>
            <person name="Bloom T."/>
            <person name="Blye J."/>
            <person name="Boguslavskiy L."/>
            <person name="Borowsky M."/>
            <person name="Boukhgalter B."/>
            <person name="Brunache A."/>
            <person name="Butler J."/>
            <person name="Calixte N."/>
            <person name="Calvo S."/>
            <person name="Camarata J."/>
            <person name="Campo K."/>
            <person name="Chang J."/>
            <person name="Cheshatsang Y."/>
            <person name="Citroen M."/>
            <person name="Collymore A."/>
            <person name="Considine T."/>
            <person name="Cook A."/>
            <person name="Cooke P."/>
            <person name="Corum B."/>
            <person name="Cuomo C."/>
            <person name="David R."/>
            <person name="Dawoe T."/>
            <person name="Degray S."/>
            <person name="Dodge S."/>
            <person name="Dooley K."/>
            <person name="Dorje P."/>
            <person name="Dorjee K."/>
            <person name="Dorris L."/>
            <person name="Duffey N."/>
            <person name="Dupes A."/>
            <person name="Elkins T."/>
            <person name="Engels R."/>
            <person name="Erickson J."/>
            <person name="Farina A."/>
            <person name="Faro S."/>
            <person name="Ferreira P."/>
            <person name="Fischer H."/>
            <person name="Fitzgerald M."/>
            <person name="Foley K."/>
            <person name="Gage D."/>
            <person name="Galagan J."/>
            <person name="Gearin G."/>
            <person name="Gnerre S."/>
            <person name="Gnirke A."/>
            <person name="Goyette A."/>
            <person name="Graham J."/>
            <person name="Grandbois E."/>
            <person name="Gyaltsen K."/>
            <person name="Hafez N."/>
            <person name="Hagopian D."/>
            <person name="Hagos B."/>
            <person name="Hall J."/>
            <person name="Hatcher B."/>
            <person name="Heller A."/>
            <person name="Higgins H."/>
            <person name="Honan T."/>
            <person name="Horn A."/>
            <person name="Houde N."/>
            <person name="Hughes L."/>
            <person name="Hulme W."/>
            <person name="Husby E."/>
            <person name="Iliev I."/>
            <person name="Jaffe D."/>
            <person name="Jones C."/>
            <person name="Kamal M."/>
            <person name="Kamat A."/>
            <person name="Kamvysselis M."/>
            <person name="Karlsson E."/>
            <person name="Kells C."/>
            <person name="Kieu A."/>
            <person name="Kisner P."/>
            <person name="Kodira C."/>
            <person name="Kulbokas E."/>
            <person name="Labutti K."/>
            <person name="Lama D."/>
            <person name="Landers T."/>
            <person name="Leger J."/>
            <person name="Levine S."/>
            <person name="Lewis D."/>
            <person name="Lewis T."/>
            <person name="Lindblad-toh K."/>
            <person name="Liu X."/>
            <person name="Lokyitsang T."/>
            <person name="Lokyitsang Y."/>
            <person name="Lucien O."/>
            <person name="Lui A."/>
            <person name="Ma L.J."/>
            <person name="Mabbitt R."/>
            <person name="Macdonald J."/>
            <person name="Maclean C."/>
            <person name="Major J."/>
            <person name="Manning J."/>
            <person name="Marabella R."/>
            <person name="Maru K."/>
            <person name="Matthews C."/>
            <person name="Mauceli E."/>
            <person name="Mccarthy M."/>
            <person name="Mcdonough S."/>
            <person name="Mcghee T."/>
            <person name="Meldrim J."/>
            <person name="Meneus L."/>
            <person name="Mesirov J."/>
            <person name="Mihalev A."/>
            <person name="Mihova T."/>
            <person name="Mikkelsen T."/>
            <person name="Mlenga V."/>
            <person name="Moru K."/>
            <person name="Mozes J."/>
            <person name="Mulrain L."/>
            <person name="Munson G."/>
            <person name="Naylor J."/>
            <person name="Newes C."/>
            <person name="Nguyen C."/>
            <person name="Nguyen N."/>
            <person name="Nguyen T."/>
            <person name="Nicol R."/>
            <person name="Nielsen C."/>
            <person name="Nizzari M."/>
            <person name="Norbu C."/>
            <person name="Norbu N."/>
            <person name="O'donnell P."/>
            <person name="Okoawo O."/>
            <person name="O'leary S."/>
            <person name="Omotosho B."/>
            <person name="O'neill K."/>
            <person name="Osman S."/>
            <person name="Parker S."/>
            <person name="Perrin D."/>
            <person name="Phunkhang P."/>
            <person name="Piqani B."/>
            <person name="Purcell S."/>
            <person name="Rachupka T."/>
            <person name="Ramasamy U."/>
            <person name="Rameau R."/>
            <person name="Ray V."/>
            <person name="Raymond C."/>
            <person name="Retta R."/>
            <person name="Richardson S."/>
            <person name="Rise C."/>
            <person name="Rodriguez J."/>
            <person name="Rogers J."/>
            <person name="Rogov P."/>
            <person name="Rutman M."/>
            <person name="Schupbach R."/>
            <person name="Seaman C."/>
            <person name="Settipalli S."/>
            <person name="Sharpe T."/>
            <person name="Sheridan J."/>
            <person name="Sherpa N."/>
            <person name="Shi J."/>
            <person name="Smirnov S."/>
            <person name="Smith C."/>
            <person name="Sougnez C."/>
            <person name="Spencer B."/>
            <person name="Stalker J."/>
            <person name="Stange-thomann N."/>
            <person name="Stavropoulos S."/>
            <person name="Stetson K."/>
            <person name="Stone C."/>
            <person name="Stone S."/>
            <person name="Stubbs M."/>
            <person name="Talamas J."/>
            <person name="Tchuinga P."/>
            <person name="Tenzing P."/>
            <person name="Tesfaye S."/>
            <person name="Theodore J."/>
            <person name="Thoulutsang Y."/>
            <person name="Topham K."/>
            <person name="Towey S."/>
            <person name="Tsamla T."/>
            <person name="Tsomo N."/>
            <person name="Vallee D."/>
            <person name="Vassiliev H."/>
            <person name="Venkataraman V."/>
            <person name="Vinson J."/>
            <person name="Vo A."/>
            <person name="Wade C."/>
            <person name="Wang S."/>
            <person name="Wangchuk T."/>
            <person name="Wangdi T."/>
            <person name="Whittaker C."/>
            <person name="Wilkinson J."/>
            <person name="Wu Y."/>
            <person name="Wyman D."/>
            <person name="Yadav S."/>
            <person name="Yang S."/>
            <person name="Yang X."/>
            <person name="Yeager S."/>
            <person name="Yee E."/>
            <person name="Young G."/>
            <person name="Zainoun J."/>
            <person name="Zembeck L."/>
            <person name="Zimmer A."/>
            <person name="Zody M."/>
            <person name="Lander E."/>
        </authorList>
    </citation>
    <scope>NUCLEOTIDE SEQUENCE [LARGE SCALE GENOMIC DNA]</scope>
</reference>
<evidence type="ECO:0000256" key="3">
    <source>
        <dbReference type="ARBA" id="ARBA00022946"/>
    </source>
</evidence>
<dbReference type="InterPro" id="IPR010591">
    <property type="entry name" value="ATP11"/>
</dbReference>
<dbReference type="AlphaFoldDB" id="H2YQP8"/>
<evidence type="ECO:0000256" key="2">
    <source>
        <dbReference type="ARBA" id="ARBA00009116"/>
    </source>
</evidence>
<dbReference type="HOGENOM" id="CLU_067356_1_0_1"/>
<dbReference type="Proteomes" id="UP000007875">
    <property type="component" value="Unassembled WGS sequence"/>
</dbReference>
<dbReference type="PANTHER" id="PTHR13126">
    <property type="entry name" value="CHAPERONE ATP11"/>
    <property type="match status" value="1"/>
</dbReference>
<dbReference type="STRING" id="51511.ENSCSAVP00000007656"/>
<proteinExistence type="inferred from homology"/>
<dbReference type="FunCoup" id="H2YQP8">
    <property type="interactions" value="136"/>
</dbReference>
<dbReference type="eggNOG" id="KOG3281">
    <property type="taxonomic scope" value="Eukaryota"/>
</dbReference>